<feature type="disulfide bond" evidence="27">
    <location>
        <begin position="894"/>
        <end position="909"/>
    </location>
</feature>
<dbReference type="FunFam" id="2.60.40.10:FF:000461">
    <property type="entry name" value="Sortilin related receptor 1"/>
    <property type="match status" value="1"/>
</dbReference>
<dbReference type="GO" id="GO:0005794">
    <property type="term" value="C:Golgi apparatus"/>
    <property type="evidence" value="ECO:0007669"/>
    <property type="project" value="UniProtKB-SubCell"/>
</dbReference>
<evidence type="ECO:0000256" key="19">
    <source>
        <dbReference type="ARBA" id="ARBA00023034"/>
    </source>
</evidence>
<feature type="disulfide bond" evidence="27">
    <location>
        <begin position="731"/>
        <end position="743"/>
    </location>
</feature>
<keyword evidence="14" id="KW-0812">Transmembrane</keyword>
<comment type="similarity">
    <text evidence="8">Belongs to the VPS10-related sortilin family. SORL1 subfamily.</text>
</comment>
<evidence type="ECO:0000313" key="30">
    <source>
        <dbReference type="EMBL" id="ETE61149.1"/>
    </source>
</evidence>
<evidence type="ECO:0000256" key="21">
    <source>
        <dbReference type="ARBA" id="ARBA00023157"/>
    </source>
</evidence>
<feature type="disulfide bond" evidence="27">
    <location>
        <begin position="917"/>
        <end position="929"/>
    </location>
</feature>
<dbReference type="CDD" id="cd00112">
    <property type="entry name" value="LDLa"/>
    <property type="match status" value="8"/>
</dbReference>
<evidence type="ECO:0000256" key="24">
    <source>
        <dbReference type="ARBA" id="ARBA00023329"/>
    </source>
</evidence>
<dbReference type="SUPFAM" id="SSF110296">
    <property type="entry name" value="Oligoxyloglucan reducing end-specific cellobiohydrolase"/>
    <property type="match status" value="1"/>
</dbReference>
<reference evidence="30 31" key="1">
    <citation type="journal article" date="2013" name="Proc. Natl. Acad. Sci. U.S.A.">
        <title>The king cobra genome reveals dynamic gene evolution and adaptation in the snake venom system.</title>
        <authorList>
            <person name="Vonk F.J."/>
            <person name="Casewell N.R."/>
            <person name="Henkel C.V."/>
            <person name="Heimberg A.M."/>
            <person name="Jansen H.J."/>
            <person name="McCleary R.J."/>
            <person name="Kerkkamp H.M."/>
            <person name="Vos R.A."/>
            <person name="Guerreiro I."/>
            <person name="Calvete J.J."/>
            <person name="Wuster W."/>
            <person name="Woods A.E."/>
            <person name="Logan J.M."/>
            <person name="Harrison R.A."/>
            <person name="Castoe T.A."/>
            <person name="de Koning A.P."/>
            <person name="Pollock D.D."/>
            <person name="Yandell M."/>
            <person name="Calderon D."/>
            <person name="Renjifo C."/>
            <person name="Currier R.B."/>
            <person name="Salgado D."/>
            <person name="Pla D."/>
            <person name="Sanz L."/>
            <person name="Hyder A.S."/>
            <person name="Ribeiro J.M."/>
            <person name="Arntzen J.W."/>
            <person name="van den Thillart G.E."/>
            <person name="Boetzer M."/>
            <person name="Pirovano W."/>
            <person name="Dirks R.P."/>
            <person name="Spaink H.P."/>
            <person name="Duboule D."/>
            <person name="McGlinn E."/>
            <person name="Kini R.M."/>
            <person name="Richardson M.K."/>
        </authorList>
    </citation>
    <scope>NUCLEOTIDE SEQUENCE</scope>
    <source>
        <tissue evidence="30">Blood</tissue>
    </source>
</reference>
<dbReference type="InterPro" id="IPR003961">
    <property type="entry name" value="FN3_dom"/>
</dbReference>
<evidence type="ECO:0000256" key="11">
    <source>
        <dbReference type="ARBA" id="ARBA00022475"/>
    </source>
</evidence>
<keyword evidence="16" id="KW-0967">Endosome</keyword>
<dbReference type="SMART" id="SM00135">
    <property type="entry name" value="LY"/>
    <property type="match status" value="5"/>
</dbReference>
<feature type="disulfide bond" evidence="27">
    <location>
        <begin position="841"/>
        <end position="856"/>
    </location>
</feature>
<feature type="disulfide bond" evidence="27">
    <location>
        <begin position="606"/>
        <end position="621"/>
    </location>
</feature>
<dbReference type="InterPro" id="IPR011042">
    <property type="entry name" value="6-blade_b-propeller_TolB-like"/>
</dbReference>
<dbReference type="GO" id="GO:0032585">
    <property type="term" value="C:multivesicular body membrane"/>
    <property type="evidence" value="ECO:0007669"/>
    <property type="project" value="UniProtKB-SubCell"/>
</dbReference>
<dbReference type="FunFam" id="4.10.400.10:FF:000039">
    <property type="entry name" value="Sortilin related receptor 1"/>
    <property type="match status" value="1"/>
</dbReference>
<dbReference type="Pfam" id="PF00057">
    <property type="entry name" value="Ldl_recept_a"/>
    <property type="match status" value="7"/>
</dbReference>
<evidence type="ECO:0000256" key="20">
    <source>
        <dbReference type="ARBA" id="ARBA00023136"/>
    </source>
</evidence>
<feature type="non-terminal residue" evidence="30">
    <location>
        <position position="1"/>
    </location>
</feature>
<dbReference type="InterPro" id="IPR031777">
    <property type="entry name" value="Sortilin_C"/>
</dbReference>
<evidence type="ECO:0000256" key="16">
    <source>
        <dbReference type="ARBA" id="ARBA00022753"/>
    </source>
</evidence>
<evidence type="ECO:0000256" key="12">
    <source>
        <dbReference type="ARBA" id="ARBA00022536"/>
    </source>
</evidence>
<dbReference type="Gene3D" id="4.10.400.10">
    <property type="entry name" value="Low-density Lipoprotein Receptor"/>
    <property type="match status" value="8"/>
</dbReference>
<organism evidence="30 31">
    <name type="scientific">Ophiophagus hannah</name>
    <name type="common">King cobra</name>
    <name type="synonym">Naja hannah</name>
    <dbReference type="NCBI Taxonomy" id="8665"/>
    <lineage>
        <taxon>Eukaryota</taxon>
        <taxon>Metazoa</taxon>
        <taxon>Chordata</taxon>
        <taxon>Craniata</taxon>
        <taxon>Vertebrata</taxon>
        <taxon>Euteleostomi</taxon>
        <taxon>Lepidosauria</taxon>
        <taxon>Squamata</taxon>
        <taxon>Bifurcata</taxon>
        <taxon>Unidentata</taxon>
        <taxon>Episquamata</taxon>
        <taxon>Toxicofera</taxon>
        <taxon>Serpentes</taxon>
        <taxon>Colubroidea</taxon>
        <taxon>Elapidae</taxon>
        <taxon>Elapinae</taxon>
        <taxon>Ophiophagus</taxon>
    </lineage>
</organism>
<keyword evidence="15" id="KW-0677">Repeat</keyword>
<dbReference type="OrthoDB" id="443634at2759"/>
<dbReference type="PROSITE" id="PS50853">
    <property type="entry name" value="FN3"/>
    <property type="match status" value="2"/>
</dbReference>
<dbReference type="InterPro" id="IPR036116">
    <property type="entry name" value="FN3_sf"/>
</dbReference>
<evidence type="ECO:0000256" key="26">
    <source>
        <dbReference type="ARBA" id="ARBA00032450"/>
    </source>
</evidence>
<dbReference type="Pfam" id="PF15901">
    <property type="entry name" value="Sortilin_C"/>
    <property type="match status" value="1"/>
</dbReference>
<comment type="caution">
    <text evidence="27">Lacks conserved residue(s) required for the propagation of feature annotation.</text>
</comment>
<protein>
    <recommendedName>
        <fullName evidence="9">Sortilin-related receptor</fullName>
    </recommendedName>
    <alternativeName>
        <fullName evidence="25">Low-density lipoprotein receptor relative with 11 ligand-binding repeats</fullName>
    </alternativeName>
    <alternativeName>
        <fullName evidence="26">Sorting protein-related receptor containing LDLR class A repeats</fullName>
    </alternativeName>
</protein>
<dbReference type="SMART" id="SM00192">
    <property type="entry name" value="LDLa"/>
    <property type="match status" value="8"/>
</dbReference>
<dbReference type="GO" id="GO:0043235">
    <property type="term" value="C:receptor complex"/>
    <property type="evidence" value="ECO:0007669"/>
    <property type="project" value="TreeGrafter"/>
</dbReference>
<evidence type="ECO:0000256" key="27">
    <source>
        <dbReference type="PROSITE-ProRule" id="PRU00124"/>
    </source>
</evidence>
<dbReference type="Pfam" id="PF00041">
    <property type="entry name" value="fn3"/>
    <property type="match status" value="1"/>
</dbReference>
<evidence type="ECO:0000256" key="10">
    <source>
        <dbReference type="ARBA" id="ARBA00022448"/>
    </source>
</evidence>
<feature type="domain" description="Fibronectin type-III" evidence="29">
    <location>
        <begin position="1055"/>
        <end position="1147"/>
    </location>
</feature>
<evidence type="ECO:0000256" key="13">
    <source>
        <dbReference type="ARBA" id="ARBA00022583"/>
    </source>
</evidence>
<dbReference type="InterPro" id="IPR000033">
    <property type="entry name" value="LDLR_classB_rpt"/>
</dbReference>
<dbReference type="InterPro" id="IPR031778">
    <property type="entry name" value="Sortilin_N"/>
</dbReference>
<evidence type="ECO:0000256" key="9">
    <source>
        <dbReference type="ARBA" id="ARBA00013467"/>
    </source>
</evidence>
<evidence type="ECO:0000256" key="3">
    <source>
        <dbReference type="ARBA" id="ARBA00004162"/>
    </source>
</evidence>
<feature type="disulfide bond" evidence="27">
    <location>
        <begin position="546"/>
        <end position="558"/>
    </location>
</feature>
<dbReference type="FunFam" id="4.10.400.10:FF:000027">
    <property type="entry name" value="Sortilin related receptor 1"/>
    <property type="match status" value="1"/>
</dbReference>
<dbReference type="PROSITE" id="PS50068">
    <property type="entry name" value="LDLRA_2"/>
    <property type="match status" value="7"/>
</dbReference>
<feature type="disulfide bond" evidence="27">
    <location>
        <begin position="738"/>
        <end position="756"/>
    </location>
</feature>
<dbReference type="FunFam" id="4.10.400.10:FF:000060">
    <property type="entry name" value="Sortilin related receptor 1"/>
    <property type="match status" value="1"/>
</dbReference>
<evidence type="ECO:0000256" key="28">
    <source>
        <dbReference type="PROSITE-ProRule" id="PRU00461"/>
    </source>
</evidence>
<feature type="disulfide bond" evidence="27">
    <location>
        <begin position="794"/>
        <end position="809"/>
    </location>
</feature>
<evidence type="ECO:0000256" key="15">
    <source>
        <dbReference type="ARBA" id="ARBA00022737"/>
    </source>
</evidence>
<evidence type="ECO:0000256" key="23">
    <source>
        <dbReference type="ARBA" id="ARBA00023180"/>
    </source>
</evidence>
<dbReference type="PROSITE" id="PS01209">
    <property type="entry name" value="LDLRA_1"/>
    <property type="match status" value="4"/>
</dbReference>
<evidence type="ECO:0000313" key="31">
    <source>
        <dbReference type="Proteomes" id="UP000018936"/>
    </source>
</evidence>
<feature type="repeat" description="LDL-receptor class B" evidence="28">
    <location>
        <begin position="356"/>
        <end position="397"/>
    </location>
</feature>
<accession>V8NFU9</accession>
<dbReference type="GO" id="GO:0042562">
    <property type="term" value="F:hormone binding"/>
    <property type="evidence" value="ECO:0007669"/>
    <property type="project" value="TreeGrafter"/>
</dbReference>
<comment type="caution">
    <text evidence="30">The sequence shown here is derived from an EMBL/GenBank/DDBJ whole genome shotgun (WGS) entry which is preliminary data.</text>
</comment>
<keyword evidence="13" id="KW-0254">Endocytosis</keyword>
<feature type="repeat" description="LDL-receptor class B" evidence="28">
    <location>
        <begin position="399"/>
        <end position="440"/>
    </location>
</feature>
<dbReference type="SMART" id="SM00602">
    <property type="entry name" value="VPS10"/>
    <property type="match status" value="1"/>
</dbReference>
<evidence type="ECO:0000256" key="18">
    <source>
        <dbReference type="ARBA" id="ARBA00022989"/>
    </source>
</evidence>
<dbReference type="FunFam" id="3.30.60.270:FF:000002">
    <property type="entry name" value="Sortilin-related receptor isoform A"/>
    <property type="match status" value="1"/>
</dbReference>
<keyword evidence="12" id="KW-0245">EGF-like domain</keyword>
<keyword evidence="23" id="KW-0325">Glycoprotein</keyword>
<dbReference type="Gene3D" id="2.60.40.10">
    <property type="entry name" value="Immunoglobulins"/>
    <property type="match status" value="2"/>
</dbReference>
<dbReference type="Pfam" id="PF00058">
    <property type="entry name" value="Ldl_recept_b"/>
    <property type="match status" value="1"/>
</dbReference>
<keyword evidence="18" id="KW-1133">Transmembrane helix</keyword>
<dbReference type="FunFam" id="4.10.400.10:FF:000041">
    <property type="entry name" value="Sortilin related receptor 1"/>
    <property type="match status" value="1"/>
</dbReference>
<dbReference type="SMART" id="SM00060">
    <property type="entry name" value="FN3"/>
    <property type="match status" value="2"/>
</dbReference>
<dbReference type="PANTHER" id="PTHR22722:SF14">
    <property type="entry name" value="MEGALIN, ISOFORM A"/>
    <property type="match status" value="1"/>
</dbReference>
<dbReference type="AlphaFoldDB" id="V8NFU9"/>
<dbReference type="PANTHER" id="PTHR22722">
    <property type="entry name" value="LOW-DENSITY LIPOPROTEIN RECEPTOR-RELATED PROTEIN 2-RELATED"/>
    <property type="match status" value="1"/>
</dbReference>
<dbReference type="InterPro" id="IPR036055">
    <property type="entry name" value="LDL_receptor-like_sf"/>
</dbReference>
<dbReference type="SUPFAM" id="SSF57424">
    <property type="entry name" value="LDL receptor-like module"/>
    <property type="match status" value="8"/>
</dbReference>
<dbReference type="FunFam" id="2.120.10.30:FF:000021">
    <property type="entry name" value="Sortilin-related receptor isoform A"/>
    <property type="match status" value="1"/>
</dbReference>
<sequence length="1160" mass="129350">MEVPLAFWMGCSALGFAAMLIRRCDFRLAFGHLQRASERSHLPFLFGDGVLSGPHYYSWGDHGGILMAVTQGSETNQLKYSTNEGETWKTFTFSKKPVFVYGLLTEPGEKSTIFTIFGSYKENGHSWLILQINTTDVLGVPCTENDYKLWSPSDERGNDDFGFKLSEDLSLEVCIPDPEFAGKLFSPPVLCPVGSTYKKTRGYRKISGDTCSGGDVEARLEGETVPCPLAEENEFILYSTRYSIHRYDLSSGLTEDLPLTGLRGAVALDFDYTHNCLYWADRLCLNGSSGQEVIIGTGLETVEALVFEPISQLLYWVNAGIPKIEVANPDGDLRLTILNSSVLERPRALTLVPKEGLMFWTDWGDSRPGIYRSEMDGSSATCIVSEGVKWPNGISADDHWIYWTEAYMDRIERVDFNGMQRSVILDSLPHPYAIAVFKNDIYWNDWSQLSIFRASKQNGARMETLVDHLNSVMDMKIFYHGKTAGKNACADKPCNLLCLPRANNNYTCRCPDGVSSHVLPSGEKRCDCPPNYHLKNGTCVKEENTCLSNQYRCSNGNCINNIWKCDNDNDCGDMSDEKNCPTTVCDPDTQFRCHESGTCVPLSYKCDLEDDCGDSSDESHCVSAAKTGTASPKDGLVTETPIVKMERMKTPSIVRRNAMVSSAPRGHASLLASGATGRRTAPMARMNNTVNRQQCLLRSMVCDGTLHCRDGSDEDPAYAGCSQDPEFHRTCDQFSFQCQNGVCVSLVWKCDGTDDCGDYSDEANCENPTEVPSCSRYYQFQCDNGHCIPNRWKCDQENDCGDWSDEKSCGVIPITTMTPATCGPNHFRCNSGTCIMNSWVCDGYRDCADGSDEEACPTAPVGASSTSASVHGRCSRFEFECQQTKKCVPNWKRCDGLKDCQDSTDELNCPTHSTLLCPSGFRCEDGEACIMKTERCDGFLDCPDSSDEKNCTDDTLVYKVQNLQWTADFLGNITLSWAQPKKMPLASCVYNIYYRMVGESMWKSVETHSSKTNTILKVLKPDCTYQVKVQVQCLSKVYNTNDFIVLRTPEGLPDPPRHLQLQLKKEAEGIVVCQWAPPANAHGLIREYVVEYSRAGSKEWSSIRAPTNYSEVEMLQVNALYVFRVAAVTSRGVGNWSDSKSIRTIKGKGERLRRENFLDF</sequence>
<dbReference type="CDD" id="cd00063">
    <property type="entry name" value="FN3"/>
    <property type="match status" value="2"/>
</dbReference>
<feature type="disulfide bond" evidence="27">
    <location>
        <begin position="829"/>
        <end position="847"/>
    </location>
</feature>
<keyword evidence="17" id="KW-0256">Endoplasmic reticulum</keyword>
<dbReference type="GO" id="GO:0005789">
    <property type="term" value="C:endoplasmic reticulum membrane"/>
    <property type="evidence" value="ECO:0007669"/>
    <property type="project" value="UniProtKB-SubCell"/>
</dbReference>
<dbReference type="InterPro" id="IPR002172">
    <property type="entry name" value="LDrepeatLR_classA_rpt"/>
</dbReference>
<feature type="disulfide bond" evidence="27">
    <location>
        <begin position="750"/>
        <end position="765"/>
    </location>
</feature>
<dbReference type="Pfam" id="PF15902">
    <property type="entry name" value="Sortilin-Vps10"/>
    <property type="match status" value="1"/>
</dbReference>
<feature type="domain" description="Fibronectin type-III" evidence="29">
    <location>
        <begin position="959"/>
        <end position="1051"/>
    </location>
</feature>
<evidence type="ECO:0000256" key="6">
    <source>
        <dbReference type="ARBA" id="ARBA00004480"/>
    </source>
</evidence>
<keyword evidence="21 27" id="KW-1015">Disulfide bond</keyword>
<evidence type="ECO:0000256" key="22">
    <source>
        <dbReference type="ARBA" id="ARBA00023170"/>
    </source>
</evidence>
<dbReference type="InterPro" id="IPR006581">
    <property type="entry name" value="VPS10"/>
</dbReference>
<dbReference type="GO" id="GO:0030658">
    <property type="term" value="C:transport vesicle membrane"/>
    <property type="evidence" value="ECO:0007669"/>
    <property type="project" value="UniProtKB-SubCell"/>
</dbReference>
<evidence type="ECO:0000256" key="4">
    <source>
        <dbReference type="ARBA" id="ARBA00004212"/>
    </source>
</evidence>
<keyword evidence="11" id="KW-1003">Cell membrane</keyword>
<feature type="disulfide bond" evidence="27">
    <location>
        <begin position="936"/>
        <end position="951"/>
    </location>
</feature>
<dbReference type="FunFam" id="4.10.400.10:FF:000036">
    <property type="entry name" value="Sortilin related receptor 1"/>
    <property type="match status" value="1"/>
</dbReference>
<evidence type="ECO:0000256" key="1">
    <source>
        <dbReference type="ARBA" id="ARBA00004115"/>
    </source>
</evidence>
<feature type="repeat" description="LDL-receptor class B" evidence="28">
    <location>
        <begin position="312"/>
        <end position="355"/>
    </location>
</feature>
<feature type="disulfide bond" evidence="27">
    <location>
        <begin position="782"/>
        <end position="800"/>
    </location>
</feature>
<name>V8NFU9_OPHHA</name>
<dbReference type="Gene3D" id="3.30.60.270">
    <property type="match status" value="1"/>
</dbReference>
<dbReference type="PRINTS" id="PR00261">
    <property type="entry name" value="LDLRECEPTOR"/>
</dbReference>
<keyword evidence="20" id="KW-0472">Membrane</keyword>
<dbReference type="Gene3D" id="2.120.10.30">
    <property type="entry name" value="TolB, C-terminal domain"/>
    <property type="match status" value="1"/>
</dbReference>
<dbReference type="GO" id="GO:0055038">
    <property type="term" value="C:recycling endosome membrane"/>
    <property type="evidence" value="ECO:0007669"/>
    <property type="project" value="UniProtKB-SubCell"/>
</dbReference>
<gene>
    <name evidence="30" type="primary">SORL1</name>
    <name evidence="30" type="ORF">L345_13098</name>
</gene>
<feature type="disulfide bond" evidence="27">
    <location>
        <begin position="822"/>
        <end position="834"/>
    </location>
</feature>
<evidence type="ECO:0000256" key="25">
    <source>
        <dbReference type="ARBA" id="ARBA00029896"/>
    </source>
</evidence>
<proteinExistence type="inferred from homology"/>
<dbReference type="EMBL" id="AZIM01004134">
    <property type="protein sequence ID" value="ETE61149.1"/>
    <property type="molecule type" value="Genomic_DNA"/>
</dbReference>
<dbReference type="GO" id="GO:0016324">
    <property type="term" value="C:apical plasma membrane"/>
    <property type="evidence" value="ECO:0007669"/>
    <property type="project" value="TreeGrafter"/>
</dbReference>
<feature type="disulfide bond" evidence="27">
    <location>
        <begin position="565"/>
        <end position="580"/>
    </location>
</feature>
<dbReference type="SUPFAM" id="SSF63825">
    <property type="entry name" value="YWTD domain"/>
    <property type="match status" value="1"/>
</dbReference>
<evidence type="ECO:0000256" key="5">
    <source>
        <dbReference type="ARBA" id="ARBA00004393"/>
    </source>
</evidence>
<evidence type="ECO:0000256" key="14">
    <source>
        <dbReference type="ARBA" id="ARBA00022692"/>
    </source>
</evidence>
<dbReference type="InterPro" id="IPR023415">
    <property type="entry name" value="LDLR_class-A_CS"/>
</dbReference>
<evidence type="ECO:0000256" key="2">
    <source>
        <dbReference type="ARBA" id="ARBA00004158"/>
    </source>
</evidence>
<evidence type="ECO:0000256" key="17">
    <source>
        <dbReference type="ARBA" id="ARBA00022824"/>
    </source>
</evidence>
<evidence type="ECO:0000259" key="29">
    <source>
        <dbReference type="PROSITE" id="PS50853"/>
    </source>
</evidence>
<comment type="subcellular location">
    <subcellularLocation>
        <location evidence="3">Cell membrane</location>
        <topology evidence="3">Single-pass membrane protein</topology>
    </subcellularLocation>
    <subcellularLocation>
        <location evidence="4">Cytoplasmic vesicle</location>
        <location evidence="4">Secretory vesicle membrane</location>
        <topology evidence="4">Single-pass type I membrane protein</topology>
    </subcellularLocation>
    <subcellularLocation>
        <location evidence="2">Early endosome membrane</location>
        <topology evidence="2">Single-pass type I membrane protein</topology>
    </subcellularLocation>
    <subcellularLocation>
        <location evidence="1">Endoplasmic reticulum membrane</location>
        <topology evidence="1">Single-pass type I membrane protein</topology>
    </subcellularLocation>
    <subcellularLocation>
        <location evidence="7">Endosome</location>
        <location evidence="7">Multivesicular body membrane</location>
        <topology evidence="7">Single-pass type I membrane protein</topology>
    </subcellularLocation>
    <subcellularLocation>
        <location evidence="5">Golgi apparatus</location>
        <location evidence="5">trans-Golgi network membrane</location>
        <topology evidence="5">Single-pass type I membrane protein</topology>
    </subcellularLocation>
    <subcellularLocation>
        <location evidence="6">Recycling endosome membrane</location>
        <topology evidence="6">Single-pass type I membrane protein</topology>
    </subcellularLocation>
</comment>
<dbReference type="FunFam" id="4.10.400.10:FF:000033">
    <property type="entry name" value="Sortilin-related receptor isoform A"/>
    <property type="match status" value="1"/>
</dbReference>
<dbReference type="GO" id="GO:0031901">
    <property type="term" value="C:early endosome membrane"/>
    <property type="evidence" value="ECO:0007669"/>
    <property type="project" value="UniProtKB-SubCell"/>
</dbReference>
<evidence type="ECO:0000256" key="8">
    <source>
        <dbReference type="ARBA" id="ARBA00007041"/>
    </source>
</evidence>
<feature type="disulfide bond" evidence="27">
    <location>
        <begin position="553"/>
        <end position="571"/>
    </location>
</feature>
<keyword evidence="24" id="KW-0968">Cytoplasmic vesicle</keyword>
<dbReference type="InterPro" id="IPR013783">
    <property type="entry name" value="Ig-like_fold"/>
</dbReference>
<dbReference type="PROSITE" id="PS51120">
    <property type="entry name" value="LDLRB"/>
    <property type="match status" value="3"/>
</dbReference>
<dbReference type="SUPFAM" id="SSF49265">
    <property type="entry name" value="Fibronectin type III"/>
    <property type="match status" value="1"/>
</dbReference>
<keyword evidence="22 30" id="KW-0675">Receptor</keyword>
<keyword evidence="10" id="KW-0813">Transport</keyword>
<evidence type="ECO:0000256" key="7">
    <source>
        <dbReference type="ARBA" id="ARBA00004545"/>
    </source>
</evidence>
<keyword evidence="19" id="KW-0333">Golgi apparatus</keyword>
<dbReference type="FunFam" id="2.60.40.10:FF:000416">
    <property type="entry name" value="Sortilin related receptor 1"/>
    <property type="match status" value="1"/>
</dbReference>
<dbReference type="GO" id="GO:0006898">
    <property type="term" value="P:receptor-mediated endocytosis"/>
    <property type="evidence" value="ECO:0007669"/>
    <property type="project" value="TreeGrafter"/>
</dbReference>
<dbReference type="InterPro" id="IPR051221">
    <property type="entry name" value="LDLR-related"/>
</dbReference>
<keyword evidence="31" id="KW-1185">Reference proteome</keyword>
<dbReference type="Proteomes" id="UP000018936">
    <property type="component" value="Unassembled WGS sequence"/>
</dbReference>